<organism evidence="2 3">
    <name type="scientific">Klebsormidium nitens</name>
    <name type="common">Green alga</name>
    <name type="synonym">Ulothrix nitens</name>
    <dbReference type="NCBI Taxonomy" id="105231"/>
    <lineage>
        <taxon>Eukaryota</taxon>
        <taxon>Viridiplantae</taxon>
        <taxon>Streptophyta</taxon>
        <taxon>Klebsormidiophyceae</taxon>
        <taxon>Klebsormidiales</taxon>
        <taxon>Klebsormidiaceae</taxon>
        <taxon>Klebsormidium</taxon>
    </lineage>
</organism>
<name>A0A1Y1IME6_KLENI</name>
<feature type="region of interest" description="Disordered" evidence="1">
    <location>
        <begin position="130"/>
        <end position="156"/>
    </location>
</feature>
<reference evidence="2 3" key="1">
    <citation type="journal article" date="2014" name="Nat. Commun.">
        <title>Klebsormidium flaccidum genome reveals primary factors for plant terrestrial adaptation.</title>
        <authorList>
            <person name="Hori K."/>
            <person name="Maruyama F."/>
            <person name="Fujisawa T."/>
            <person name="Togashi T."/>
            <person name="Yamamoto N."/>
            <person name="Seo M."/>
            <person name="Sato S."/>
            <person name="Yamada T."/>
            <person name="Mori H."/>
            <person name="Tajima N."/>
            <person name="Moriyama T."/>
            <person name="Ikeuchi M."/>
            <person name="Watanabe M."/>
            <person name="Wada H."/>
            <person name="Kobayashi K."/>
            <person name="Saito M."/>
            <person name="Masuda T."/>
            <person name="Sasaki-Sekimoto Y."/>
            <person name="Mashiguchi K."/>
            <person name="Awai K."/>
            <person name="Shimojima M."/>
            <person name="Masuda S."/>
            <person name="Iwai M."/>
            <person name="Nobusawa T."/>
            <person name="Narise T."/>
            <person name="Kondo S."/>
            <person name="Saito H."/>
            <person name="Sato R."/>
            <person name="Murakawa M."/>
            <person name="Ihara Y."/>
            <person name="Oshima-Yamada Y."/>
            <person name="Ohtaka K."/>
            <person name="Satoh M."/>
            <person name="Sonobe K."/>
            <person name="Ishii M."/>
            <person name="Ohtani R."/>
            <person name="Kanamori-Sato M."/>
            <person name="Honoki R."/>
            <person name="Miyazaki D."/>
            <person name="Mochizuki H."/>
            <person name="Umetsu J."/>
            <person name="Higashi K."/>
            <person name="Shibata D."/>
            <person name="Kamiya Y."/>
            <person name="Sato N."/>
            <person name="Nakamura Y."/>
            <person name="Tabata S."/>
            <person name="Ida S."/>
            <person name="Kurokawa K."/>
            <person name="Ohta H."/>
        </authorList>
    </citation>
    <scope>NUCLEOTIDE SEQUENCE [LARGE SCALE GENOMIC DNA]</scope>
    <source>
        <strain evidence="2 3">NIES-2285</strain>
    </source>
</reference>
<gene>
    <name evidence="2" type="ORF">KFL_008600050</name>
</gene>
<sequence length="191" mass="21177">MPTVFYDSCLRYLPPCMKSAPRSAPSWTEWGWERKRNGGMRDGRGKCLLKAEVDRGGEGADLAPEEDEKTKGEPTRGKETKLTQVKTRREPARSQKTIGTVAVQPGTKETKVTRFVPEAQKTKTMVVVQEAQQTKGQQTKALPVDEDEGEDSTSQFSAAQLALGTKSLPLPVPLLTLYQLEDLEEAEVLRD</sequence>
<keyword evidence="3" id="KW-1185">Reference proteome</keyword>
<feature type="compositionally biased region" description="Basic and acidic residues" evidence="1">
    <location>
        <begin position="68"/>
        <end position="93"/>
    </location>
</feature>
<feature type="region of interest" description="Disordered" evidence="1">
    <location>
        <begin position="51"/>
        <end position="98"/>
    </location>
</feature>
<protein>
    <submittedName>
        <fullName evidence="2">Uncharacterized protein</fullName>
    </submittedName>
</protein>
<proteinExistence type="predicted"/>
<dbReference type="Proteomes" id="UP000054558">
    <property type="component" value="Unassembled WGS sequence"/>
</dbReference>
<evidence type="ECO:0000313" key="2">
    <source>
        <dbReference type="EMBL" id="GAQ91813.1"/>
    </source>
</evidence>
<dbReference type="EMBL" id="DF237809">
    <property type="protein sequence ID" value="GAQ91813.1"/>
    <property type="molecule type" value="Genomic_DNA"/>
</dbReference>
<dbReference type="AlphaFoldDB" id="A0A1Y1IME6"/>
<evidence type="ECO:0000256" key="1">
    <source>
        <dbReference type="SAM" id="MobiDB-lite"/>
    </source>
</evidence>
<evidence type="ECO:0000313" key="3">
    <source>
        <dbReference type="Proteomes" id="UP000054558"/>
    </source>
</evidence>
<feature type="compositionally biased region" description="Polar residues" evidence="1">
    <location>
        <begin position="130"/>
        <end position="140"/>
    </location>
</feature>
<accession>A0A1Y1IME6</accession>